<sequence>MSKGRNWITRKCMAWGAALVLLTQPGLSWAEETDVTDDAVITAPIIKDANRFADLDQSYAKEAVERLASYKLVSGVTEELYEPDQQIKRQDFLLLLAKVIGMLPSGERQAPFADLSADSPYADYVNALIEAGIVKGRADGLLQGAEPLTRQEMAVLLARLIPVNGMIPASESTVQYADEAEIADFAREAVKVVTAKRWMNGSNGRFHPLEKVTRAEATVVADRILQERLKQAETLNFSVNAGKITLHPGESRRLEVKAIGTEQLPFTPIFTLDRPEIGEISPDGTFTAGASAGTGQITVSVGYKSIRLPVEVVAGGPSDSAMPDNTADKLINYAPDSFFSVKTTGTPDTYFHQLEQTYPGPVGGLVQPSDTWTGYLRQFGREITLTLPQETPVQKVRLSFQQDKKLGITLPAYMEVDLSKDGKAWLYAGKATHSVPASEETKLVRTLEVDVPSTDVRYVRVRFPVKVFVFARQLQVWGSEEQQDEVRYVMLPPAPQSVSWEDEKANDRIKNMVLAYSGGYGDLGTWKKEDFLPLVGYISPDGIIRDQMFDAVHFIPYPNLETTAEGWTNYLNDLFRPGRQLDALNEAMMEYNKRRGTLYIAPVKEKVILTLPYPNPKQTDFGKVREDQDSLSFSASDVGEERAFGYRKQALEWYFNQLKMRWDKAEFKYLQLDGIYWYNELIDDAVPRERELIIETANMVHQQGLRYYWIPYYGAPGLSEWKQLGFDYAFVQPNYYGNNPIPIDRIEATLEVANKYGMGIEIEGDDRMVRDLKYFQTYYNQLIAAHKLGIDKEKIHAYYYGSKSLLAAVNNPDPDSRAIYDDTYLWIKGRFAQQDYLLPQEVQTQAEEKPKEQQSTSQPASQTN</sequence>
<keyword evidence="2" id="KW-0732">Signal</keyword>
<organism evidence="5 6">
    <name type="scientific">Brevibacillus fulvus</name>
    <dbReference type="NCBI Taxonomy" id="1125967"/>
    <lineage>
        <taxon>Bacteria</taxon>
        <taxon>Bacillati</taxon>
        <taxon>Bacillota</taxon>
        <taxon>Bacilli</taxon>
        <taxon>Bacillales</taxon>
        <taxon>Paenibacillaceae</taxon>
        <taxon>Brevibacillus</taxon>
    </lineage>
</organism>
<evidence type="ECO:0008006" key="7">
    <source>
        <dbReference type="Google" id="ProtNLM"/>
    </source>
</evidence>
<dbReference type="InterPro" id="IPR032329">
    <property type="entry name" value="DUF4855"/>
</dbReference>
<dbReference type="InterPro" id="IPR001119">
    <property type="entry name" value="SLH_dom"/>
</dbReference>
<accession>A0A938Y0J0</accession>
<protein>
    <recommendedName>
        <fullName evidence="7">S-layer protein</fullName>
    </recommendedName>
</protein>
<dbReference type="EMBL" id="JAFBEB010000005">
    <property type="protein sequence ID" value="MBM7590234.1"/>
    <property type="molecule type" value="Genomic_DNA"/>
</dbReference>
<feature type="domain" description="SLH" evidence="4">
    <location>
        <begin position="47"/>
        <end position="107"/>
    </location>
</feature>
<dbReference type="Pfam" id="PF16147">
    <property type="entry name" value="DUF4855"/>
    <property type="match status" value="1"/>
</dbReference>
<feature type="region of interest" description="Disordered" evidence="1">
    <location>
        <begin position="840"/>
        <end position="864"/>
    </location>
</feature>
<reference evidence="5" key="1">
    <citation type="submission" date="2021-01" db="EMBL/GenBank/DDBJ databases">
        <title>Genomic Encyclopedia of Type Strains, Phase IV (KMG-IV): sequencing the most valuable type-strain genomes for metagenomic binning, comparative biology and taxonomic classification.</title>
        <authorList>
            <person name="Goeker M."/>
        </authorList>
    </citation>
    <scope>NUCLEOTIDE SEQUENCE</scope>
    <source>
        <strain evidence="5">DSM 25523</strain>
    </source>
</reference>
<evidence type="ECO:0000259" key="4">
    <source>
        <dbReference type="PROSITE" id="PS51272"/>
    </source>
</evidence>
<dbReference type="Pfam" id="PF00395">
    <property type="entry name" value="SLH"/>
    <property type="match status" value="3"/>
</dbReference>
<gene>
    <name evidence="5" type="ORF">JOD01_001838</name>
</gene>
<evidence type="ECO:0000313" key="5">
    <source>
        <dbReference type="EMBL" id="MBM7590234.1"/>
    </source>
</evidence>
<dbReference type="Proteomes" id="UP000717624">
    <property type="component" value="Unassembled WGS sequence"/>
</dbReference>
<dbReference type="Gene3D" id="2.60.120.260">
    <property type="entry name" value="Galactose-binding domain-like"/>
    <property type="match status" value="1"/>
</dbReference>
<evidence type="ECO:0000256" key="1">
    <source>
        <dbReference type="SAM" id="MobiDB-lite"/>
    </source>
</evidence>
<dbReference type="PANTHER" id="PTHR43308:SF5">
    <property type="entry name" value="S-LAYER PROTEIN _ PEPTIDOGLYCAN ENDO-BETA-N-ACETYLGLUCOSAMINIDASE"/>
    <property type="match status" value="1"/>
</dbReference>
<feature type="compositionally biased region" description="Polar residues" evidence="1">
    <location>
        <begin position="853"/>
        <end position="864"/>
    </location>
</feature>
<dbReference type="InterPro" id="IPR000421">
    <property type="entry name" value="FA58C"/>
</dbReference>
<evidence type="ECO:0000313" key="6">
    <source>
        <dbReference type="Proteomes" id="UP000717624"/>
    </source>
</evidence>
<dbReference type="AlphaFoldDB" id="A0A938Y0J0"/>
<feature type="domain" description="F5/8 type C" evidence="3">
    <location>
        <begin position="372"/>
        <end position="479"/>
    </location>
</feature>
<dbReference type="PROSITE" id="PS51272">
    <property type="entry name" value="SLH"/>
    <property type="match status" value="3"/>
</dbReference>
<dbReference type="PANTHER" id="PTHR43308">
    <property type="entry name" value="OUTER MEMBRANE PROTEIN ALPHA-RELATED"/>
    <property type="match status" value="1"/>
</dbReference>
<feature type="domain" description="SLH" evidence="4">
    <location>
        <begin position="108"/>
        <end position="171"/>
    </location>
</feature>
<dbReference type="PROSITE" id="PS50022">
    <property type="entry name" value="FA58C_3"/>
    <property type="match status" value="1"/>
</dbReference>
<dbReference type="InterPro" id="IPR051465">
    <property type="entry name" value="Cell_Envelope_Struct_Comp"/>
</dbReference>
<name>A0A938Y0J0_9BACL</name>
<feature type="domain" description="SLH" evidence="4">
    <location>
        <begin position="173"/>
        <end position="235"/>
    </location>
</feature>
<feature type="chain" id="PRO_5037988386" description="S-layer protein" evidence="2">
    <location>
        <begin position="31"/>
        <end position="864"/>
    </location>
</feature>
<feature type="signal peptide" evidence="2">
    <location>
        <begin position="1"/>
        <end position="30"/>
    </location>
</feature>
<proteinExistence type="predicted"/>
<dbReference type="RefSeq" id="WP_204517991.1">
    <property type="nucleotide sequence ID" value="NZ_BAABIN010000020.1"/>
</dbReference>
<evidence type="ECO:0000256" key="2">
    <source>
        <dbReference type="SAM" id="SignalP"/>
    </source>
</evidence>
<evidence type="ECO:0000259" key="3">
    <source>
        <dbReference type="PROSITE" id="PS50022"/>
    </source>
</evidence>
<keyword evidence="6" id="KW-1185">Reference proteome</keyword>
<comment type="caution">
    <text evidence="5">The sequence shown here is derived from an EMBL/GenBank/DDBJ whole genome shotgun (WGS) entry which is preliminary data.</text>
</comment>